<protein>
    <submittedName>
        <fullName evidence="2">Uncharacterized protein</fullName>
    </submittedName>
</protein>
<dbReference type="Proteomes" id="UP000235023">
    <property type="component" value="Unassembled WGS sequence"/>
</dbReference>
<keyword evidence="1" id="KW-0472">Membrane</keyword>
<gene>
    <name evidence="2" type="ORF">BDW42DRAFT_93937</name>
</gene>
<keyword evidence="1" id="KW-0812">Transmembrane</keyword>
<keyword evidence="3" id="KW-1185">Reference proteome</keyword>
<reference evidence="3" key="1">
    <citation type="submission" date="2017-12" db="EMBL/GenBank/DDBJ databases">
        <authorList>
            <consortium name="DOE Joint Genome Institute"/>
            <person name="Mondo S.J."/>
            <person name="Kjaerbolling I."/>
            <person name="Vesth T.C."/>
            <person name="Frisvad J.C."/>
            <person name="Nybo J.L."/>
            <person name="Theobald S."/>
            <person name="Kuo A."/>
            <person name="Bowyer P."/>
            <person name="Matsuda Y."/>
            <person name="Lyhne E.K."/>
            <person name="Kogle M.E."/>
            <person name="Clum A."/>
            <person name="Lipzen A."/>
            <person name="Salamov A."/>
            <person name="Ngan C.Y."/>
            <person name="Daum C."/>
            <person name="Chiniquy J."/>
            <person name="Barry K."/>
            <person name="LaButti K."/>
            <person name="Haridas S."/>
            <person name="Simmons B.A."/>
            <person name="Magnuson J.K."/>
            <person name="Mortensen U.H."/>
            <person name="Larsen T.O."/>
            <person name="Grigoriev I.V."/>
            <person name="Baker S.E."/>
            <person name="Andersen M.R."/>
            <person name="Nordberg H.P."/>
            <person name="Cantor M.N."/>
            <person name="Hua S.X."/>
        </authorList>
    </citation>
    <scope>NUCLEOTIDE SEQUENCE [LARGE SCALE GENOMIC DNA]</scope>
    <source>
        <strain evidence="3">IBT 19404</strain>
    </source>
</reference>
<evidence type="ECO:0000313" key="2">
    <source>
        <dbReference type="EMBL" id="PLN86376.1"/>
    </source>
</evidence>
<feature type="transmembrane region" description="Helical" evidence="1">
    <location>
        <begin position="17"/>
        <end position="37"/>
    </location>
</feature>
<accession>A0A2J5I965</accession>
<sequence>MDCGHDYGAWVGDAVDFAAFLFVLCVYASEMSFMICIDICRTIHTFLFDGDFCGVLSCIRYWLRLGIIILNLPSRSVQVFSSAIYIRLRHIKRAVLYSHLTMECHNYVSF</sequence>
<keyword evidence="1" id="KW-1133">Transmembrane helix</keyword>
<dbReference type="AlphaFoldDB" id="A0A2J5I965"/>
<evidence type="ECO:0000313" key="3">
    <source>
        <dbReference type="Proteomes" id="UP000235023"/>
    </source>
</evidence>
<dbReference type="EMBL" id="KZ559499">
    <property type="protein sequence ID" value="PLN86376.1"/>
    <property type="molecule type" value="Genomic_DNA"/>
</dbReference>
<organism evidence="2 3">
    <name type="scientific">Aspergillus taichungensis</name>
    <dbReference type="NCBI Taxonomy" id="482145"/>
    <lineage>
        <taxon>Eukaryota</taxon>
        <taxon>Fungi</taxon>
        <taxon>Dikarya</taxon>
        <taxon>Ascomycota</taxon>
        <taxon>Pezizomycotina</taxon>
        <taxon>Eurotiomycetes</taxon>
        <taxon>Eurotiomycetidae</taxon>
        <taxon>Eurotiales</taxon>
        <taxon>Aspergillaceae</taxon>
        <taxon>Aspergillus</taxon>
        <taxon>Aspergillus subgen. Circumdati</taxon>
    </lineage>
</organism>
<proteinExistence type="predicted"/>
<name>A0A2J5I965_9EURO</name>
<evidence type="ECO:0000256" key="1">
    <source>
        <dbReference type="SAM" id="Phobius"/>
    </source>
</evidence>